<dbReference type="PANTHER" id="PTHR34413:SF2">
    <property type="entry name" value="PROPHAGE TAIL FIBER ASSEMBLY PROTEIN HOMOLOG TFAE-RELATED"/>
    <property type="match status" value="1"/>
</dbReference>
<keyword evidence="4" id="KW-1185">Reference proteome</keyword>
<dbReference type="RefSeq" id="WP_070134270.1">
    <property type="nucleotide sequence ID" value="NZ_LJAM02000204.1"/>
</dbReference>
<dbReference type="InterPro" id="IPR003458">
    <property type="entry name" value="Phage_T4_Gp38_tail_assem"/>
</dbReference>
<name>A0A1E7Z2E7_9GAMM</name>
<sequence length="190" mass="20702">MTFKMSDNAQTIKVFNLRADTSEFIGSGDAYIAPNTGLPANCTEIAPPAVPVDHAAIFDETKQAWSLTEDHRGVTVYDTTSGASTVIDVLGPLPENVVTTGPSGQCEKWDGKAWVKDEEAEKNALLAEATTKQSQLITEARQVIGEWQTALMLGPLSEANKAKLQTWLDYIEALKNVDLTKPEWPEKPAQ</sequence>
<evidence type="ECO:0000313" key="3">
    <source>
        <dbReference type="Proteomes" id="UP000243534"/>
    </source>
</evidence>
<dbReference type="OrthoDB" id="8596093at2"/>
<comment type="caution">
    <text evidence="1">The sequence shown here is derived from an EMBL/GenBank/DDBJ whole genome shotgun (WGS) entry which is preliminary data.</text>
</comment>
<evidence type="ECO:0000313" key="2">
    <source>
        <dbReference type="EMBL" id="RAP71083.1"/>
    </source>
</evidence>
<reference evidence="2 4" key="2">
    <citation type="submission" date="2018-04" db="EMBL/GenBank/DDBJ databases">
        <title>Genomes of the Obligate Erwinia dacicola and Facultative Enterobacter sp. OLF Endosymbionts of the Olive Fruit fly, Bactrocera oleae.</title>
        <authorList>
            <person name="Estes A.M."/>
            <person name="Hearn D.J."/>
            <person name="Agarwal S."/>
            <person name="Pierson E.A."/>
            <person name="Dunning-Hotopp J.C."/>
        </authorList>
    </citation>
    <scope>NUCLEOTIDE SEQUENCE [LARGE SCALE GENOMIC DNA]</scope>
    <source>
        <strain evidence="2 4">Oroville</strain>
    </source>
</reference>
<organism evidence="1 3">
    <name type="scientific">Candidatus Erwinia dacicola</name>
    <dbReference type="NCBI Taxonomy" id="252393"/>
    <lineage>
        <taxon>Bacteria</taxon>
        <taxon>Pseudomonadati</taxon>
        <taxon>Pseudomonadota</taxon>
        <taxon>Gammaproteobacteria</taxon>
        <taxon>Enterobacterales</taxon>
        <taxon>Erwiniaceae</taxon>
        <taxon>Erwinia</taxon>
    </lineage>
</organism>
<accession>A0A1E7Z2E7</accession>
<dbReference type="AlphaFoldDB" id="A0A1E7Z2E7"/>
<dbReference type="InterPro" id="IPR051220">
    <property type="entry name" value="TFA_Chaperone"/>
</dbReference>
<protein>
    <submittedName>
        <fullName evidence="2">Caudovirales tail fiber assembly family protein</fullName>
    </submittedName>
    <submittedName>
        <fullName evidence="1">Phage tail protein</fullName>
    </submittedName>
</protein>
<proteinExistence type="predicted"/>
<dbReference type="Proteomes" id="UP000243534">
    <property type="component" value="Unassembled WGS sequence"/>
</dbReference>
<dbReference type="EMBL" id="LJAM02000204">
    <property type="protein sequence ID" value="RAP71083.1"/>
    <property type="molecule type" value="Genomic_DNA"/>
</dbReference>
<dbReference type="Pfam" id="PF02413">
    <property type="entry name" value="Caudo_TAP"/>
    <property type="match status" value="1"/>
</dbReference>
<reference evidence="1 3" key="1">
    <citation type="submission" date="2016-07" db="EMBL/GenBank/DDBJ databases">
        <authorList>
            <person name="Yuval B."/>
        </authorList>
    </citation>
    <scope>NUCLEOTIDE SEQUENCE [LARGE SCALE GENOMIC DNA]</scope>
    <source>
        <strain evidence="1 3">IL</strain>
    </source>
</reference>
<evidence type="ECO:0000313" key="1">
    <source>
        <dbReference type="EMBL" id="OFC62913.1"/>
    </source>
</evidence>
<evidence type="ECO:0000313" key="4">
    <source>
        <dbReference type="Proteomes" id="UP000244334"/>
    </source>
</evidence>
<dbReference type="PANTHER" id="PTHR34413">
    <property type="entry name" value="PROPHAGE TAIL FIBER ASSEMBLY PROTEIN HOMOLOG TFAE-RELATED-RELATED"/>
    <property type="match status" value="1"/>
</dbReference>
<dbReference type="EMBL" id="MAYS01000164">
    <property type="protein sequence ID" value="OFC62913.1"/>
    <property type="molecule type" value="Genomic_DNA"/>
</dbReference>
<dbReference type="Proteomes" id="UP000244334">
    <property type="component" value="Unassembled WGS sequence"/>
</dbReference>
<gene>
    <name evidence="2" type="ORF">ACZ87_02102</name>
    <name evidence="1" type="ORF">BBW68_07565</name>
</gene>